<dbReference type="PANTHER" id="PTHR10159">
    <property type="entry name" value="DUAL SPECIFICITY PROTEIN PHOSPHATASE"/>
    <property type="match status" value="1"/>
</dbReference>
<keyword evidence="3" id="KW-0378">Hydrolase</keyword>
<evidence type="ECO:0000256" key="4">
    <source>
        <dbReference type="ARBA" id="ARBA00022912"/>
    </source>
</evidence>
<evidence type="ECO:0000313" key="8">
    <source>
        <dbReference type="EMBL" id="ORC86415.1"/>
    </source>
</evidence>
<dbReference type="GO" id="GO:0004725">
    <property type="term" value="F:protein tyrosine phosphatase activity"/>
    <property type="evidence" value="ECO:0007669"/>
    <property type="project" value="UniProtKB-EC"/>
</dbReference>
<comment type="similarity">
    <text evidence="1">Belongs to the protein-tyrosine phosphatase family. Non-receptor class dual specificity subfamily.</text>
</comment>
<dbReference type="InterPro" id="IPR020422">
    <property type="entry name" value="TYR_PHOSPHATASE_DUAL_dom"/>
</dbReference>
<feature type="region of interest" description="Disordered" evidence="5">
    <location>
        <begin position="230"/>
        <end position="264"/>
    </location>
</feature>
<dbReference type="OrthoDB" id="10252009at2759"/>
<dbReference type="Proteomes" id="UP000192257">
    <property type="component" value="Unassembled WGS sequence"/>
</dbReference>
<feature type="region of interest" description="Disordered" evidence="5">
    <location>
        <begin position="1"/>
        <end position="42"/>
    </location>
</feature>
<gene>
    <name evidence="8" type="ORF">TM35_000281310</name>
</gene>
<sequence>MESHHRNSSTGLPPPPTFARGVGHSGSIRGCTKRRHHHFSDKNVVDLRRLNIDNSNHTTATNNNNNNGNCYNGNDSSNNNNNNNNNNSSTNSSSSRGSGHRLMHSSSSNGKHRKQQQSPQSRLSLISPCRGHGPLHCSTSGGYEPPTKILDFLYLGGVRDATNAEFLRREGITTILNISREEYWSVDRSIVVYPFAVDDTTDANIQQFFRPTFTLLEAARRAYYESKLRHTTTTTTTDTATNANTTGTSTTSPPGASPTRSSTHAPRVLVHCQRGRSRSATIVLAYLIRRNGWTVAEALRYVSRRRPRVEPNLGFIDALLAWQESMDTAARTRRCGSLCLAVRNLAGDTPTSVVHKFFEDYVGCVREVMMHIRPPSHAEKPHSEEEEQEEEEEEEMVDIHNADTPTLVPQPPPPPPPTTTTTTATLLSTATTTTTTTTISMNGASDLKPMTATSSRSNSSKGDGDNTLCLVFFAAAESVRMAKKLYVERPELFEALGVVAGKKLRLTIPTKLLRFPKESSSSNTAQTSDTEAATVSDTPEEAEAAVTTTTTTGVSRKLDMKESLFNDAVEEEEEEAG</sequence>
<feature type="region of interest" description="Disordered" evidence="5">
    <location>
        <begin position="373"/>
        <end position="463"/>
    </location>
</feature>
<keyword evidence="4" id="KW-0904">Protein phosphatase</keyword>
<comment type="caution">
    <text evidence="8">The sequence shown here is derived from an EMBL/GenBank/DDBJ whole genome shotgun (WGS) entry which is preliminary data.</text>
</comment>
<dbReference type="SMART" id="SM00195">
    <property type="entry name" value="DSPc"/>
    <property type="match status" value="1"/>
</dbReference>
<feature type="domain" description="Tyrosine-protein phosphatase" evidence="6">
    <location>
        <begin position="145"/>
        <end position="328"/>
    </location>
</feature>
<evidence type="ECO:0000259" key="7">
    <source>
        <dbReference type="PROSITE" id="PS50056"/>
    </source>
</evidence>
<dbReference type="GO" id="GO:0043409">
    <property type="term" value="P:negative regulation of MAPK cascade"/>
    <property type="evidence" value="ECO:0007669"/>
    <property type="project" value="TreeGrafter"/>
</dbReference>
<dbReference type="PANTHER" id="PTHR10159:SF530">
    <property type="entry name" value="DUAL SPECIFICITY PROTEIN PHOSPHATASE DDB_G0271350-RELATED"/>
    <property type="match status" value="1"/>
</dbReference>
<dbReference type="PROSITE" id="PS00383">
    <property type="entry name" value="TYR_PHOSPHATASE_1"/>
    <property type="match status" value="1"/>
</dbReference>
<dbReference type="EC" id="3.1.3.48" evidence="2"/>
<dbReference type="CDD" id="cd14498">
    <property type="entry name" value="DSP"/>
    <property type="match status" value="1"/>
</dbReference>
<feature type="compositionally biased region" description="Acidic residues" evidence="5">
    <location>
        <begin position="384"/>
        <end position="396"/>
    </location>
</feature>
<dbReference type="GO" id="GO:0005737">
    <property type="term" value="C:cytoplasm"/>
    <property type="evidence" value="ECO:0007669"/>
    <property type="project" value="TreeGrafter"/>
</dbReference>
<feature type="compositionally biased region" description="Acidic residues" evidence="5">
    <location>
        <begin position="568"/>
        <end position="577"/>
    </location>
</feature>
<dbReference type="STRING" id="67003.A0A1X0NNY7"/>
<dbReference type="InterPro" id="IPR016130">
    <property type="entry name" value="Tyr_Pase_AS"/>
</dbReference>
<dbReference type="Pfam" id="PF00782">
    <property type="entry name" value="DSPc"/>
    <property type="match status" value="1"/>
</dbReference>
<evidence type="ECO:0000256" key="2">
    <source>
        <dbReference type="ARBA" id="ARBA00013064"/>
    </source>
</evidence>
<dbReference type="InterPro" id="IPR000387">
    <property type="entry name" value="Tyr_Pase_dom"/>
</dbReference>
<dbReference type="EMBL" id="NBCO01000028">
    <property type="protein sequence ID" value="ORC86415.1"/>
    <property type="molecule type" value="Genomic_DNA"/>
</dbReference>
<feature type="compositionally biased region" description="Low complexity" evidence="5">
    <location>
        <begin position="231"/>
        <end position="263"/>
    </location>
</feature>
<dbReference type="SUPFAM" id="SSF52799">
    <property type="entry name" value="(Phosphotyrosine protein) phosphatases II"/>
    <property type="match status" value="1"/>
</dbReference>
<dbReference type="GeneID" id="39987942"/>
<evidence type="ECO:0000256" key="5">
    <source>
        <dbReference type="SAM" id="MobiDB-lite"/>
    </source>
</evidence>
<feature type="compositionally biased region" description="Low complexity" evidence="5">
    <location>
        <begin position="55"/>
        <end position="97"/>
    </location>
</feature>
<evidence type="ECO:0000313" key="9">
    <source>
        <dbReference type="Proteomes" id="UP000192257"/>
    </source>
</evidence>
<keyword evidence="9" id="KW-1185">Reference proteome</keyword>
<feature type="compositionally biased region" description="Polar residues" evidence="5">
    <location>
        <begin position="518"/>
        <end position="537"/>
    </location>
</feature>
<feature type="compositionally biased region" description="Low complexity" evidence="5">
    <location>
        <begin position="419"/>
        <end position="438"/>
    </location>
</feature>
<feature type="region of interest" description="Disordered" evidence="5">
    <location>
        <begin position="517"/>
        <end position="577"/>
    </location>
</feature>
<dbReference type="PROSITE" id="PS50054">
    <property type="entry name" value="TYR_PHOSPHATASE_DUAL"/>
    <property type="match status" value="1"/>
</dbReference>
<proteinExistence type="inferred from homology"/>
<feature type="compositionally biased region" description="Pro residues" evidence="5">
    <location>
        <begin position="408"/>
        <end position="418"/>
    </location>
</feature>
<feature type="domain" description="Tyrosine specific protein phosphatases" evidence="7">
    <location>
        <begin position="266"/>
        <end position="307"/>
    </location>
</feature>
<reference evidence="8 9" key="1">
    <citation type="submission" date="2017-03" db="EMBL/GenBank/DDBJ databases">
        <title>An alternative strategy for trypanosome survival in the mammalian bloodstream revealed through genome and transcriptome analysis of the ubiquitous bovine parasite Trypanosoma (Megatrypanum) theileri.</title>
        <authorList>
            <person name="Kelly S."/>
            <person name="Ivens A."/>
            <person name="Mott A."/>
            <person name="O'Neill E."/>
            <person name="Emms D."/>
            <person name="Macleod O."/>
            <person name="Voorheis P."/>
            <person name="Matthews J."/>
            <person name="Matthews K."/>
            <person name="Carrington M."/>
        </authorList>
    </citation>
    <scope>NUCLEOTIDE SEQUENCE [LARGE SCALE GENOMIC DNA]</scope>
    <source>
        <strain evidence="8">Edinburgh</strain>
    </source>
</reference>
<dbReference type="InterPro" id="IPR000340">
    <property type="entry name" value="Dual-sp_phosphatase_cat-dom"/>
</dbReference>
<evidence type="ECO:0000256" key="3">
    <source>
        <dbReference type="ARBA" id="ARBA00022801"/>
    </source>
</evidence>
<organism evidence="8 9">
    <name type="scientific">Trypanosoma theileri</name>
    <dbReference type="NCBI Taxonomy" id="67003"/>
    <lineage>
        <taxon>Eukaryota</taxon>
        <taxon>Discoba</taxon>
        <taxon>Euglenozoa</taxon>
        <taxon>Kinetoplastea</taxon>
        <taxon>Metakinetoplastina</taxon>
        <taxon>Trypanosomatida</taxon>
        <taxon>Trypanosomatidae</taxon>
        <taxon>Trypanosoma</taxon>
    </lineage>
</organism>
<dbReference type="VEuPathDB" id="TriTrypDB:TM35_000281310"/>
<feature type="compositionally biased region" description="Polar residues" evidence="5">
    <location>
        <begin position="451"/>
        <end position="461"/>
    </location>
</feature>
<evidence type="ECO:0000256" key="1">
    <source>
        <dbReference type="ARBA" id="ARBA00008601"/>
    </source>
</evidence>
<dbReference type="InterPro" id="IPR029021">
    <property type="entry name" value="Prot-tyrosine_phosphatase-like"/>
</dbReference>
<dbReference type="Gene3D" id="3.90.190.10">
    <property type="entry name" value="Protein tyrosine phosphatase superfamily"/>
    <property type="match status" value="1"/>
</dbReference>
<protein>
    <recommendedName>
        <fullName evidence="2">protein-tyrosine-phosphatase</fullName>
        <ecNumber evidence="2">3.1.3.48</ecNumber>
    </recommendedName>
</protein>
<dbReference type="RefSeq" id="XP_028880481.1">
    <property type="nucleotide sequence ID" value="XM_029028162.1"/>
</dbReference>
<dbReference type="PROSITE" id="PS50056">
    <property type="entry name" value="TYR_PHOSPHATASE_2"/>
    <property type="match status" value="1"/>
</dbReference>
<name>A0A1X0NNY7_9TRYP</name>
<evidence type="ECO:0000259" key="6">
    <source>
        <dbReference type="PROSITE" id="PS50054"/>
    </source>
</evidence>
<dbReference type="AlphaFoldDB" id="A0A1X0NNY7"/>
<feature type="region of interest" description="Disordered" evidence="5">
    <location>
        <begin position="55"/>
        <end position="127"/>
    </location>
</feature>
<accession>A0A1X0NNY7</accession>